<evidence type="ECO:0000259" key="2">
    <source>
        <dbReference type="Pfam" id="PF04183"/>
    </source>
</evidence>
<evidence type="ECO:0000313" key="5">
    <source>
        <dbReference type="Proteomes" id="UP000254487"/>
    </source>
</evidence>
<dbReference type="InterPro" id="IPR043032">
    <property type="entry name" value="PvsD/AcsD-like_thumb_helix"/>
</dbReference>
<dbReference type="PANTHER" id="PTHR34384:SF5">
    <property type="entry name" value="L-2,3-DIAMINOPROPANOATE--CITRATE LIGASE"/>
    <property type="match status" value="1"/>
</dbReference>
<dbReference type="Gene3D" id="1.10.340.60">
    <property type="entry name" value="AcsD, palm domain, helix bundle"/>
    <property type="match status" value="2"/>
</dbReference>
<dbReference type="Pfam" id="PF06276">
    <property type="entry name" value="FhuF"/>
    <property type="match status" value="1"/>
</dbReference>
<dbReference type="Proteomes" id="UP000254487">
    <property type="component" value="Unassembled WGS sequence"/>
</dbReference>
<evidence type="ECO:0000313" key="4">
    <source>
        <dbReference type="EMBL" id="STV15848.1"/>
    </source>
</evidence>
<dbReference type="EC" id="6.3.2.-" evidence="4"/>
<dbReference type="GO" id="GO:0019290">
    <property type="term" value="P:siderophore biosynthetic process"/>
    <property type="evidence" value="ECO:0007669"/>
    <property type="project" value="InterPro"/>
</dbReference>
<dbReference type="EMBL" id="UGLW01000003">
    <property type="protein sequence ID" value="STV15848.1"/>
    <property type="molecule type" value="Genomic_DNA"/>
</dbReference>
<accession>A0A378APG6</accession>
<proteinExistence type="inferred from homology"/>
<feature type="domain" description="Aerobactin siderophore biosynthesis IucA/IucC N-terminal" evidence="2">
    <location>
        <begin position="154"/>
        <end position="383"/>
    </location>
</feature>
<dbReference type="GO" id="GO:0016881">
    <property type="term" value="F:acid-amino acid ligase activity"/>
    <property type="evidence" value="ECO:0007669"/>
    <property type="project" value="UniProtKB-ARBA"/>
</dbReference>
<dbReference type="Pfam" id="PF04183">
    <property type="entry name" value="IucA_IucC"/>
    <property type="match status" value="1"/>
</dbReference>
<dbReference type="InterPro" id="IPR043045">
    <property type="entry name" value="PvsD/AcsD-like_palm_helix"/>
</dbReference>
<dbReference type="Gene3D" id="1.10.150.640">
    <property type="entry name" value="AcsD, thumb domain, helical bundle"/>
    <property type="match status" value="1"/>
</dbReference>
<dbReference type="InterPro" id="IPR043033">
    <property type="entry name" value="PvsD/AcsD-like_thumb_beta"/>
</dbReference>
<evidence type="ECO:0000256" key="1">
    <source>
        <dbReference type="ARBA" id="ARBA00007832"/>
    </source>
</evidence>
<comment type="similarity">
    <text evidence="1">Belongs to the IucA/IucC family.</text>
</comment>
<feature type="domain" description="Aerobactin siderophore biosynthesis IucA/IucC-like C-terminal" evidence="3">
    <location>
        <begin position="412"/>
        <end position="572"/>
    </location>
</feature>
<protein>
    <submittedName>
        <fullName evidence="4">IucC</fullName>
        <ecNumber evidence="4">6.3.2.-</ecNumber>
    </submittedName>
</protein>
<dbReference type="InterPro" id="IPR007310">
    <property type="entry name" value="Aerobactin_biosyn_IucA/IucC_N"/>
</dbReference>
<reference evidence="4 5" key="1">
    <citation type="submission" date="2018-06" db="EMBL/GenBank/DDBJ databases">
        <authorList>
            <consortium name="Pathogen Informatics"/>
            <person name="Doyle S."/>
        </authorList>
    </citation>
    <scope>NUCLEOTIDE SEQUENCE [LARGE SCALE GENOMIC DNA]</scope>
    <source>
        <strain evidence="4 5">NCTC10313</strain>
    </source>
</reference>
<dbReference type="AlphaFoldDB" id="A0A378APG6"/>
<gene>
    <name evidence="4" type="primary">iucA_2</name>
    <name evidence="4" type="ORF">NCTC10313_06092</name>
</gene>
<dbReference type="Gene3D" id="2.30.30.1240">
    <property type="entry name" value="AscD, thumb domain, four stranded beta-sheet"/>
    <property type="match status" value="1"/>
</dbReference>
<keyword evidence="4" id="KW-0436">Ligase</keyword>
<evidence type="ECO:0000259" key="3">
    <source>
        <dbReference type="Pfam" id="PF06276"/>
    </source>
</evidence>
<sequence>MKHPDIAVVSVQVSQQAAVQGLLNCLIKEFALPMGVAEYAWPESLSDSAKDHPQEGYPLHLRLLGERQFLIVVDRRDTLGSQRYLSDVRVRLNEGEWFTPPFPELVDHILAACVHITGHDNNELAEQIRQSQTLVQSILQHNLSDEHPAPLSGYLASEQGLWFGHPSHPAPKARLWPSHLGQIQYAPEFQACTALHQFDVPLDGLVTGSDRLTQEQVLAGFADQSKARPGHAIIVMHPVQAWLFRQDERVRRLLVSGTITDLGPTGFTASPTASIRTWYLPGHNYFIKGSLNVRITNCVRKNAWYELESTLIIDRLLHDLAGTTPETLGGLVTAPEPGTLSWSPRQASEEDRHWFREQTGAILRENFCRRFGEERCLLGGTLFARGGDTVPLIHSLLRDACGQDPDDDQLLRWFSDYQARLLSPVLSLFFNHGIVLEPHLQNSVVIHRNGWPEQVLLRDFEGVKLTAEQGIHQVDVDMLPRVRQSLLYSREQGWNRICYCLFVNNLAEAVLALTWSRPWLAPRMWQRVRTELLRIRAGLTGDAPELDAIIEGHPLACKTNLRVRLAADADRQAGYVRLYSPWQRQEAEHE</sequence>
<organism evidence="4 5">
    <name type="scientific">Klebsiella pneumoniae subsp. ozaenae</name>
    <dbReference type="NCBI Taxonomy" id="574"/>
    <lineage>
        <taxon>Bacteria</taxon>
        <taxon>Pseudomonadati</taxon>
        <taxon>Pseudomonadota</taxon>
        <taxon>Gammaproteobacteria</taxon>
        <taxon>Enterobacterales</taxon>
        <taxon>Enterobacteriaceae</taxon>
        <taxon>Klebsiella/Raoultella group</taxon>
        <taxon>Klebsiella</taxon>
        <taxon>Klebsiella pneumoniae complex</taxon>
    </lineage>
</organism>
<dbReference type="InterPro" id="IPR022770">
    <property type="entry name" value="IucA/IucC-like_C"/>
</dbReference>
<dbReference type="InterPro" id="IPR037455">
    <property type="entry name" value="LucA/IucC-like"/>
</dbReference>
<name>A0A378APG6_KLEPO</name>
<dbReference type="PANTHER" id="PTHR34384">
    <property type="entry name" value="L-2,3-DIAMINOPROPANOATE--CITRATE LIGASE"/>
    <property type="match status" value="1"/>
</dbReference>
<dbReference type="Gene3D" id="3.30.160.870">
    <property type="match status" value="1"/>
</dbReference>